<geneLocation type="plasmid" evidence="5 6">
    <name>unnamed5</name>
</geneLocation>
<keyword evidence="6" id="KW-1185">Reference proteome</keyword>
<name>A0A975DKX3_9GAMM</name>
<protein>
    <submittedName>
        <fullName evidence="5">Pirin family protein</fullName>
    </submittedName>
</protein>
<comment type="similarity">
    <text evidence="1 2">Belongs to the pirin family.</text>
</comment>
<dbReference type="PANTHER" id="PTHR43212:SF3">
    <property type="entry name" value="QUERCETIN 2,3-DIOXYGENASE"/>
    <property type="match status" value="1"/>
</dbReference>
<feature type="domain" description="Pirin N-terminal" evidence="3">
    <location>
        <begin position="12"/>
        <end position="119"/>
    </location>
</feature>
<evidence type="ECO:0000313" key="6">
    <source>
        <dbReference type="Proteomes" id="UP000664904"/>
    </source>
</evidence>
<gene>
    <name evidence="5" type="ORF">J5O05_19365</name>
</gene>
<dbReference type="Proteomes" id="UP000664904">
    <property type="component" value="Plasmid unnamed5"/>
</dbReference>
<dbReference type="InterPro" id="IPR003829">
    <property type="entry name" value="Pirin_N_dom"/>
</dbReference>
<dbReference type="Gene3D" id="2.60.120.10">
    <property type="entry name" value="Jelly Rolls"/>
    <property type="match status" value="2"/>
</dbReference>
<evidence type="ECO:0000313" key="5">
    <source>
        <dbReference type="EMBL" id="QTH73623.1"/>
    </source>
</evidence>
<keyword evidence="5" id="KW-0614">Plasmid</keyword>
<evidence type="ECO:0000256" key="2">
    <source>
        <dbReference type="RuleBase" id="RU003457"/>
    </source>
</evidence>
<evidence type="ECO:0000259" key="3">
    <source>
        <dbReference type="Pfam" id="PF02678"/>
    </source>
</evidence>
<dbReference type="InterPro" id="IPR011051">
    <property type="entry name" value="RmlC_Cupin_sf"/>
</dbReference>
<dbReference type="AlphaFoldDB" id="A0A975DKX3"/>
<dbReference type="EMBL" id="CP072135">
    <property type="protein sequence ID" value="QTH73623.1"/>
    <property type="molecule type" value="Genomic_DNA"/>
</dbReference>
<sequence>MKYIRRSQDRGTVNLGWLSSKHSFSFGHYYDSNHMGVEVLRVINDDYVAAGEGFEPHGHRDMEIVSYVLEGGLAHKDSQGNEQVIRAGEVQRMSAGTGITHSEYNVSDADPTRFLQIWIRPKENGVVPSYQQKAIKQSGALTLLVSPLGEENSLTINQDADIYRLMLDINQSTPLAIKRHSGYIHIISGTLALDDTVLSAGDGMALLGEAFPHLEAKSMHGSVEALWFDLPKL</sequence>
<evidence type="ECO:0000256" key="1">
    <source>
        <dbReference type="ARBA" id="ARBA00008416"/>
    </source>
</evidence>
<proteinExistence type="inferred from homology"/>
<feature type="domain" description="Quercetin 2,3-dioxygenase C-terminal cupin" evidence="4">
    <location>
        <begin position="143"/>
        <end position="230"/>
    </location>
</feature>
<dbReference type="PANTHER" id="PTHR43212">
    <property type="entry name" value="QUERCETIN 2,3-DIOXYGENASE"/>
    <property type="match status" value="1"/>
</dbReference>
<accession>A0A975DKX3</accession>
<dbReference type="InterPro" id="IPR014710">
    <property type="entry name" value="RmlC-like_jellyroll"/>
</dbReference>
<dbReference type="RefSeq" id="WP_208845250.1">
    <property type="nucleotide sequence ID" value="NZ_CP072135.1"/>
</dbReference>
<dbReference type="Pfam" id="PF17954">
    <property type="entry name" value="Pirin_C_2"/>
    <property type="match status" value="1"/>
</dbReference>
<dbReference type="CDD" id="cd02910">
    <property type="entry name" value="cupin_Yhhw_N"/>
    <property type="match status" value="1"/>
</dbReference>
<dbReference type="SUPFAM" id="SSF51182">
    <property type="entry name" value="RmlC-like cupins"/>
    <property type="match status" value="1"/>
</dbReference>
<organism evidence="5 6">
    <name type="scientific">Pseudoalteromonas xiamenensis</name>
    <dbReference type="NCBI Taxonomy" id="882626"/>
    <lineage>
        <taxon>Bacteria</taxon>
        <taxon>Pseudomonadati</taxon>
        <taxon>Pseudomonadota</taxon>
        <taxon>Gammaproteobacteria</taxon>
        <taxon>Alteromonadales</taxon>
        <taxon>Pseudoalteromonadaceae</taxon>
        <taxon>Pseudoalteromonas</taxon>
    </lineage>
</organism>
<dbReference type="KEGG" id="pxi:J5O05_19365"/>
<reference evidence="5" key="1">
    <citation type="submission" date="2021-03" db="EMBL/GenBank/DDBJ databases">
        <title>Complete Genome of Pseudoalteromonas xiamenensis STKMTI.2, a new potential marine bacterium producing anti-Vibrio compounds.</title>
        <authorList>
            <person name="Handayani D.P."/>
            <person name="Isnansetyo A."/>
            <person name="Istiqomah I."/>
            <person name="Jumina J."/>
        </authorList>
    </citation>
    <scope>NUCLEOTIDE SEQUENCE</scope>
    <source>
        <strain evidence="5">STKMTI.2</strain>
        <plasmid evidence="5">unnamed5</plasmid>
    </source>
</reference>
<dbReference type="Pfam" id="PF02678">
    <property type="entry name" value="Pirin"/>
    <property type="match status" value="1"/>
</dbReference>
<dbReference type="InterPro" id="IPR041602">
    <property type="entry name" value="Quercetinase_C"/>
</dbReference>
<dbReference type="InterPro" id="IPR012093">
    <property type="entry name" value="Pirin"/>
</dbReference>
<evidence type="ECO:0000259" key="4">
    <source>
        <dbReference type="Pfam" id="PF17954"/>
    </source>
</evidence>